<sequence length="218" mass="24462">MSLLIETFVPSSTYNHLPLITEVASAPDIYKKDLEELRELMQKHNVPKGVSVRLIHKHFDTTAGEVMIFEKVAIPEPSFVQVMKPMVPSTSSKLRERGLQNIFGLKLQLDSDAEHTGWTEYEFHAQRGTIMFPDGMPMPGGQSDLSVTTEWKAILKQLPRNCKHSTTCAHGATRCKHCRHCTRHDGVESDELGYCLGGQNILPGSPVYDIVHQVIHAF</sequence>
<protein>
    <submittedName>
        <fullName evidence="1">Uncharacterized protein</fullName>
    </submittedName>
</protein>
<organism evidence="1 2">
    <name type="scientific">Bionectria ochroleuca</name>
    <name type="common">Gliocladium roseum</name>
    <dbReference type="NCBI Taxonomy" id="29856"/>
    <lineage>
        <taxon>Eukaryota</taxon>
        <taxon>Fungi</taxon>
        <taxon>Dikarya</taxon>
        <taxon>Ascomycota</taxon>
        <taxon>Pezizomycotina</taxon>
        <taxon>Sordariomycetes</taxon>
        <taxon>Hypocreomycetidae</taxon>
        <taxon>Hypocreales</taxon>
        <taxon>Bionectriaceae</taxon>
        <taxon>Clonostachys</taxon>
    </lineage>
</organism>
<keyword evidence="2" id="KW-1185">Reference proteome</keyword>
<dbReference type="Proteomes" id="UP000766486">
    <property type="component" value="Unassembled WGS sequence"/>
</dbReference>
<gene>
    <name evidence="1" type="ORF">CLO192961_LOCUS194126</name>
</gene>
<evidence type="ECO:0000313" key="2">
    <source>
        <dbReference type="Proteomes" id="UP000766486"/>
    </source>
</evidence>
<reference evidence="1 2" key="1">
    <citation type="submission" date="2019-06" db="EMBL/GenBank/DDBJ databases">
        <authorList>
            <person name="Broberg M."/>
        </authorList>
    </citation>
    <scope>NUCLEOTIDE SEQUENCE [LARGE SCALE GENOMIC DNA]</scope>
</reference>
<evidence type="ECO:0000313" key="1">
    <source>
        <dbReference type="EMBL" id="VUC26775.1"/>
    </source>
</evidence>
<proteinExistence type="predicted"/>
<name>A0ABY6U6V6_BIOOC</name>
<dbReference type="EMBL" id="CABFNS010000755">
    <property type="protein sequence ID" value="VUC26775.1"/>
    <property type="molecule type" value="Genomic_DNA"/>
</dbReference>
<accession>A0ABY6U6V6</accession>
<comment type="caution">
    <text evidence="1">The sequence shown here is derived from an EMBL/GenBank/DDBJ whole genome shotgun (WGS) entry which is preliminary data.</text>
</comment>